<evidence type="ECO:0000259" key="4">
    <source>
        <dbReference type="Pfam" id="PF03372"/>
    </source>
</evidence>
<feature type="transmembrane region" description="Helical" evidence="2">
    <location>
        <begin position="646"/>
        <end position="667"/>
    </location>
</feature>
<reference evidence="5" key="1">
    <citation type="journal article" date="2014" name="Int. J. Syst. Evol. Microbiol.">
        <title>Complete genome sequence of Corynebacterium casei LMG S-19264T (=DSM 44701T), isolated from a smear-ripened cheese.</title>
        <authorList>
            <consortium name="US DOE Joint Genome Institute (JGI-PGF)"/>
            <person name="Walter F."/>
            <person name="Albersmeier A."/>
            <person name="Kalinowski J."/>
            <person name="Ruckert C."/>
        </authorList>
    </citation>
    <scope>NUCLEOTIDE SEQUENCE</scope>
    <source>
        <strain evidence="5">KCTC 22169</strain>
    </source>
</reference>
<dbReference type="CDD" id="cd04486">
    <property type="entry name" value="YhcR_OBF_like"/>
    <property type="match status" value="1"/>
</dbReference>
<organism evidence="5 6">
    <name type="scientific">Saccharospirillum salsuginis</name>
    <dbReference type="NCBI Taxonomy" id="418750"/>
    <lineage>
        <taxon>Bacteria</taxon>
        <taxon>Pseudomonadati</taxon>
        <taxon>Pseudomonadota</taxon>
        <taxon>Gammaproteobacteria</taxon>
        <taxon>Oceanospirillales</taxon>
        <taxon>Saccharospirillaceae</taxon>
        <taxon>Saccharospirillum</taxon>
    </lineage>
</organism>
<dbReference type="Pfam" id="PF03372">
    <property type="entry name" value="Exo_endo_phos"/>
    <property type="match status" value="1"/>
</dbReference>
<keyword evidence="3" id="KW-0732">Signal</keyword>
<gene>
    <name evidence="5" type="ORF">GCM10007392_02810</name>
</gene>
<dbReference type="Gene3D" id="3.60.10.10">
    <property type="entry name" value="Endonuclease/exonuclease/phosphatase"/>
    <property type="match status" value="1"/>
</dbReference>
<dbReference type="Proteomes" id="UP000626148">
    <property type="component" value="Unassembled WGS sequence"/>
</dbReference>
<keyword evidence="2" id="KW-0812">Transmembrane</keyword>
<evidence type="ECO:0000313" key="5">
    <source>
        <dbReference type="EMBL" id="GGX39732.1"/>
    </source>
</evidence>
<dbReference type="EMBL" id="BMXR01000001">
    <property type="protein sequence ID" value="GGX39732.1"/>
    <property type="molecule type" value="Genomic_DNA"/>
</dbReference>
<keyword evidence="2" id="KW-1133">Transmembrane helix</keyword>
<dbReference type="FunFam" id="3.60.10.10:FF:000072">
    <property type="entry name" value="Extracellular nuclease"/>
    <property type="match status" value="1"/>
</dbReference>
<dbReference type="InterPro" id="IPR047971">
    <property type="entry name" value="ExeM-like"/>
</dbReference>
<evidence type="ECO:0000313" key="6">
    <source>
        <dbReference type="Proteomes" id="UP000626148"/>
    </source>
</evidence>
<dbReference type="CDD" id="cd10283">
    <property type="entry name" value="MnuA_DNase1-like"/>
    <property type="match status" value="1"/>
</dbReference>
<feature type="chain" id="PRO_5036742280" description="Endonuclease/exonuclease/phosphatase domain-containing protein" evidence="3">
    <location>
        <begin position="27"/>
        <end position="673"/>
    </location>
</feature>
<feature type="domain" description="Endonuclease/exonuclease/phosphatase" evidence="4">
    <location>
        <begin position="292"/>
        <end position="598"/>
    </location>
</feature>
<dbReference type="RefSeq" id="WP_189606707.1">
    <property type="nucleotide sequence ID" value="NZ_BMXR01000001.1"/>
</dbReference>
<evidence type="ECO:0000256" key="1">
    <source>
        <dbReference type="SAM" id="MobiDB-lite"/>
    </source>
</evidence>
<dbReference type="PANTHER" id="PTHR42834">
    <property type="entry name" value="ENDONUCLEASE/EXONUCLEASE/PHOSPHATASE FAMILY PROTEIN (AFU_ORTHOLOGUE AFUA_3G09210)"/>
    <property type="match status" value="1"/>
</dbReference>
<sequence length="673" mass="71583">MTMRNACLTKLALAVAAVSAAGQVHAAVACGDTSTPISEIQGSGSSTPKAGETVTVEGIVTADLQDGSKLNGFFIQSTDDDADADPMTSEGLFIYAQTPDVAEGDAVIISGEAKEHYGHTQVSATAIEICSSDNQLPSPASVSLPLDSEDTLETLEGMRIQLDQTLTANDVRELARFGAFWVSNGRRFQPTEVALPGSDEAQSIATTNELNRLLVDDGNDSQNPEPVVYPNGNLSAHNSLRNGETLSGLTGVVYYTWSQYRLFPTEPLQYGGTNPRTTAPETSIDGNLRVASFNVLNYFNGDGEGGGFPTARGADDAEELERQKDKLIAALEALDADVIGLMEIENDGFDELSAIAQLVDALNATQSESDQYAFVDPGVATIGDDDIAVGLIYRPTQVSPVNTAKILSSNNSPLDDSDAPLFNDDKNRPALAQSFEDAGTGDRFTVVVNHLKSKGSSCEDLGDPEDPNGQGNCNQIRTNAAQALSQWLDTDPTGVDDDDILIIGDLNAYSMEDPIRALSDAGYDSLKAEGEYSYVYDGMSGNLDHALANDSLANKAVLVQDWHINTDEPSALDYNLEYKSDAQDVSFYAATPFRSSDHDPVIVDFKMVADDDDSDDGSDSNDDSNDSNTDGNDKDDKDDRGPFGGAFMPVGGLPGALVGILMVVGLVRLRGNR</sequence>
<evidence type="ECO:0000256" key="2">
    <source>
        <dbReference type="SAM" id="Phobius"/>
    </source>
</evidence>
<protein>
    <recommendedName>
        <fullName evidence="4">Endonuclease/exonuclease/phosphatase domain-containing protein</fullName>
    </recommendedName>
</protein>
<accession>A0A918K0G4</accession>
<dbReference type="PROSITE" id="PS51257">
    <property type="entry name" value="PROKAR_LIPOPROTEIN"/>
    <property type="match status" value="1"/>
</dbReference>
<keyword evidence="6" id="KW-1185">Reference proteome</keyword>
<evidence type="ECO:0000256" key="3">
    <source>
        <dbReference type="SAM" id="SignalP"/>
    </source>
</evidence>
<feature type="region of interest" description="Disordered" evidence="1">
    <location>
        <begin position="609"/>
        <end position="645"/>
    </location>
</feature>
<name>A0A918K0G4_9GAMM</name>
<reference evidence="5" key="2">
    <citation type="submission" date="2020-09" db="EMBL/GenBank/DDBJ databases">
        <authorList>
            <person name="Sun Q."/>
            <person name="Kim S."/>
        </authorList>
    </citation>
    <scope>NUCLEOTIDE SEQUENCE</scope>
    <source>
        <strain evidence="5">KCTC 22169</strain>
    </source>
</reference>
<comment type="caution">
    <text evidence="5">The sequence shown here is derived from an EMBL/GenBank/DDBJ whole genome shotgun (WGS) entry which is preliminary data.</text>
</comment>
<feature type="compositionally biased region" description="Basic and acidic residues" evidence="1">
    <location>
        <begin position="631"/>
        <end position="641"/>
    </location>
</feature>
<feature type="compositionally biased region" description="Acidic residues" evidence="1">
    <location>
        <begin position="610"/>
        <end position="625"/>
    </location>
</feature>
<dbReference type="InterPro" id="IPR036691">
    <property type="entry name" value="Endo/exonu/phosph_ase_sf"/>
</dbReference>
<dbReference type="GO" id="GO:0003824">
    <property type="term" value="F:catalytic activity"/>
    <property type="evidence" value="ECO:0007669"/>
    <property type="project" value="InterPro"/>
</dbReference>
<proteinExistence type="predicted"/>
<dbReference type="PANTHER" id="PTHR42834:SF1">
    <property type="entry name" value="ENDONUCLEASE_EXONUCLEASE_PHOSPHATASE FAMILY PROTEIN (AFU_ORTHOLOGUE AFUA_3G09210)"/>
    <property type="match status" value="1"/>
</dbReference>
<dbReference type="AlphaFoldDB" id="A0A918K0G4"/>
<dbReference type="SUPFAM" id="SSF56219">
    <property type="entry name" value="DNase I-like"/>
    <property type="match status" value="1"/>
</dbReference>
<feature type="signal peptide" evidence="3">
    <location>
        <begin position="1"/>
        <end position="26"/>
    </location>
</feature>
<dbReference type="InterPro" id="IPR005135">
    <property type="entry name" value="Endo/exonuclease/phosphatase"/>
</dbReference>
<dbReference type="NCBIfam" id="NF033681">
    <property type="entry name" value="ExeM_NucH_DNase"/>
    <property type="match status" value="1"/>
</dbReference>
<keyword evidence="2" id="KW-0472">Membrane</keyword>